<dbReference type="AlphaFoldDB" id="A0A3L7A9K4"/>
<evidence type="ECO:0000313" key="9">
    <source>
        <dbReference type="Proteomes" id="UP000272503"/>
    </source>
</evidence>
<dbReference type="PANTHER" id="PTHR24421:SF10">
    <property type="entry name" value="NITRATE_NITRITE SENSOR PROTEIN NARQ"/>
    <property type="match status" value="1"/>
</dbReference>
<accession>A0A3L7A9K4</accession>
<dbReference type="SUPFAM" id="SSF55874">
    <property type="entry name" value="ATPase domain of HSP90 chaperone/DNA topoisomerase II/histidine kinase"/>
    <property type="match status" value="1"/>
</dbReference>
<evidence type="ECO:0000259" key="7">
    <source>
        <dbReference type="Pfam" id="PF02518"/>
    </source>
</evidence>
<reference evidence="8 9" key="1">
    <citation type="submission" date="2018-10" db="EMBL/GenBank/DDBJ databases">
        <authorList>
            <person name="Li J."/>
        </authorList>
    </citation>
    <scope>NUCLEOTIDE SEQUENCE [LARGE SCALE GENOMIC DNA]</scope>
    <source>
        <strain evidence="8 9">IF 016277</strain>
    </source>
</reference>
<evidence type="ECO:0000256" key="2">
    <source>
        <dbReference type="ARBA" id="ARBA00012438"/>
    </source>
</evidence>
<dbReference type="Gene3D" id="3.30.565.10">
    <property type="entry name" value="Histidine kinase-like ATPase, C-terminal domain"/>
    <property type="match status" value="1"/>
</dbReference>
<evidence type="ECO:0000256" key="4">
    <source>
        <dbReference type="ARBA" id="ARBA00022777"/>
    </source>
</evidence>
<name>A0A3L7A9K4_9MICO</name>
<feature type="transmembrane region" description="Helical" evidence="6">
    <location>
        <begin position="74"/>
        <end position="95"/>
    </location>
</feature>
<keyword evidence="6" id="KW-0472">Membrane</keyword>
<dbReference type="PANTHER" id="PTHR24421">
    <property type="entry name" value="NITRATE/NITRITE SENSOR PROTEIN NARX-RELATED"/>
    <property type="match status" value="1"/>
</dbReference>
<keyword evidence="6" id="KW-1133">Transmembrane helix</keyword>
<comment type="caution">
    <text evidence="8">The sequence shown here is derived from an EMBL/GenBank/DDBJ whole genome shotgun (WGS) entry which is preliminary data.</text>
</comment>
<dbReference type="OrthoDB" id="144293at2"/>
<keyword evidence="5" id="KW-0902">Two-component regulatory system</keyword>
<keyword evidence="4" id="KW-0418">Kinase</keyword>
<dbReference type="EC" id="2.7.13.3" evidence="2"/>
<feature type="transmembrane region" description="Helical" evidence="6">
    <location>
        <begin position="152"/>
        <end position="179"/>
    </location>
</feature>
<organism evidence="8 9">
    <name type="scientific">Mycetocola tolaasinivorans</name>
    <dbReference type="NCBI Taxonomy" id="76635"/>
    <lineage>
        <taxon>Bacteria</taxon>
        <taxon>Bacillati</taxon>
        <taxon>Actinomycetota</taxon>
        <taxon>Actinomycetes</taxon>
        <taxon>Micrococcales</taxon>
        <taxon>Microbacteriaceae</taxon>
        <taxon>Mycetocola</taxon>
    </lineage>
</organism>
<evidence type="ECO:0000256" key="1">
    <source>
        <dbReference type="ARBA" id="ARBA00000085"/>
    </source>
</evidence>
<dbReference type="InterPro" id="IPR003594">
    <property type="entry name" value="HATPase_dom"/>
</dbReference>
<feature type="transmembrane region" description="Helical" evidence="6">
    <location>
        <begin position="191"/>
        <end position="209"/>
    </location>
</feature>
<comment type="catalytic activity">
    <reaction evidence="1">
        <text>ATP + protein L-histidine = ADP + protein N-phospho-L-histidine.</text>
        <dbReference type="EC" id="2.7.13.3"/>
    </reaction>
</comment>
<evidence type="ECO:0000256" key="3">
    <source>
        <dbReference type="ARBA" id="ARBA00022679"/>
    </source>
</evidence>
<protein>
    <recommendedName>
        <fullName evidence="2">histidine kinase</fullName>
        <ecNumber evidence="2">2.7.13.3</ecNumber>
    </recommendedName>
</protein>
<feature type="domain" description="Histidine kinase/HSP90-like ATPase" evidence="7">
    <location>
        <begin position="327"/>
        <end position="411"/>
    </location>
</feature>
<keyword evidence="6" id="KW-0812">Transmembrane</keyword>
<feature type="transmembrane region" description="Helical" evidence="6">
    <location>
        <begin position="43"/>
        <end position="62"/>
    </location>
</feature>
<keyword evidence="9" id="KW-1185">Reference proteome</keyword>
<dbReference type="Proteomes" id="UP000272503">
    <property type="component" value="Unassembled WGS sequence"/>
</dbReference>
<dbReference type="InterPro" id="IPR050482">
    <property type="entry name" value="Sensor_HK_TwoCompSys"/>
</dbReference>
<evidence type="ECO:0000256" key="6">
    <source>
        <dbReference type="SAM" id="Phobius"/>
    </source>
</evidence>
<gene>
    <name evidence="8" type="ORF">D9V32_04260</name>
</gene>
<sequence length="412" mass="45009">MRRRAAPHPRRLTCTCAPLRTGCSPRAMIFRPKTETDVGIERTLSWLFAIGGCVVFLDQAIFRFDELALWQPWWNAGGFVIIAGIIVLAAGALVLPIGVVRALCRVLPPLYTTLQFLWVPAMISPNEPTVTSWISTLEPPMVAMLLLSLRPVAAVCASLLISATPALSSLLFLGTVPFIVLRETPIQLGNVLYVVIFLAVFAQLTRLRMQEREMHRQRQHQAQSRARGREHARVSRVIHDEVLSAMAAAIQTEGVPPMVLKRTAAVALSALDDPADGAPHQATPTLTLERAYDVMTLDLRRIDDRVELRAELGAGSIPTDVASAATLAAAEALRNSIRHAGDGATRSVEVLLGQGKVEIRVSDDGRGFNPEHPHDGLGIRESIVRRMAEVGGEARVTSLPERGTRVVISWPR</sequence>
<evidence type="ECO:0000256" key="5">
    <source>
        <dbReference type="ARBA" id="ARBA00023012"/>
    </source>
</evidence>
<dbReference type="InterPro" id="IPR036890">
    <property type="entry name" value="HATPase_C_sf"/>
</dbReference>
<dbReference type="GO" id="GO:0000160">
    <property type="term" value="P:phosphorelay signal transduction system"/>
    <property type="evidence" value="ECO:0007669"/>
    <property type="project" value="UniProtKB-KW"/>
</dbReference>
<proteinExistence type="predicted"/>
<dbReference type="Pfam" id="PF02518">
    <property type="entry name" value="HATPase_c"/>
    <property type="match status" value="1"/>
</dbReference>
<evidence type="ECO:0000313" key="8">
    <source>
        <dbReference type="EMBL" id="RLP76857.1"/>
    </source>
</evidence>
<keyword evidence="3" id="KW-0808">Transferase</keyword>
<dbReference type="EMBL" id="RCUX01000003">
    <property type="protein sequence ID" value="RLP76857.1"/>
    <property type="molecule type" value="Genomic_DNA"/>
</dbReference>
<dbReference type="GO" id="GO:0004673">
    <property type="term" value="F:protein histidine kinase activity"/>
    <property type="evidence" value="ECO:0007669"/>
    <property type="project" value="UniProtKB-EC"/>
</dbReference>